<dbReference type="GO" id="GO:0030488">
    <property type="term" value="P:tRNA methylation"/>
    <property type="evidence" value="ECO:0007669"/>
    <property type="project" value="TreeGrafter"/>
</dbReference>
<keyword evidence="3" id="KW-1185">Reference proteome</keyword>
<accession>A0A835YM57</accession>
<sequence>MGQTEAAVPGVDSYLLLCCGGLEHVVADALRERLHDPGISVEPIPRQELTNNHSGGAAGVGKLLVSVPHASDSADVRAALRGDTEPCIIIGLALIQHQTGTVKPEKEAGLQELGAAVAQSQRWAAALNLLARHLRDQGEAAAAQRIAEGTLRFRSSCVRDGPHDWSSNEAMASVGEAVGERFRWGVSMSAFDCDVCTIVLRDCMACGLTLKLLHHKSGNRLPHEPRAYLQRGGRIAMLRPSTAHALLRAARVAPGATLLDPMGGIGTIAVEAALAVAGARCISSDTSVEATACARENAAACAGACVGSVEVHQWDAAALQLPDASVTHVVTDMPFGRQYGSARANKQQVPRLLSEWRRVLKVGGRAVLLSTYSHVIVAAAAAVDVAQGGEGARWRVEQDLPVNIGGVPASVVVLERL</sequence>
<gene>
    <name evidence="2" type="ORF">JKP88DRAFT_350716</name>
</gene>
<dbReference type="Gene3D" id="3.30.2130.30">
    <property type="match status" value="1"/>
</dbReference>
<dbReference type="EMBL" id="JAFCMP010000526">
    <property type="protein sequence ID" value="KAG5177276.1"/>
    <property type="molecule type" value="Genomic_DNA"/>
</dbReference>
<dbReference type="PANTHER" id="PTHR14911">
    <property type="entry name" value="THUMP DOMAIN-CONTAINING"/>
    <property type="match status" value="1"/>
</dbReference>
<feature type="domain" description="Ribosomal RNA large subunit methyltransferase K/L-like methyltransferase" evidence="1">
    <location>
        <begin position="235"/>
        <end position="381"/>
    </location>
</feature>
<name>A0A835YM57_9STRA</name>
<protein>
    <submittedName>
        <fullName evidence="2">Putative RNA methylase family UPF0020-domain-containing protein</fullName>
    </submittedName>
</protein>
<dbReference type="Pfam" id="PF01170">
    <property type="entry name" value="UPF0020"/>
    <property type="match status" value="1"/>
</dbReference>
<organism evidence="2 3">
    <name type="scientific">Tribonema minus</name>
    <dbReference type="NCBI Taxonomy" id="303371"/>
    <lineage>
        <taxon>Eukaryota</taxon>
        <taxon>Sar</taxon>
        <taxon>Stramenopiles</taxon>
        <taxon>Ochrophyta</taxon>
        <taxon>PX clade</taxon>
        <taxon>Xanthophyceae</taxon>
        <taxon>Tribonematales</taxon>
        <taxon>Tribonemataceae</taxon>
        <taxon>Tribonema</taxon>
    </lineage>
</organism>
<dbReference type="GO" id="GO:0043527">
    <property type="term" value="C:tRNA methyltransferase complex"/>
    <property type="evidence" value="ECO:0007669"/>
    <property type="project" value="UniProtKB-ARBA"/>
</dbReference>
<proteinExistence type="predicted"/>
<keyword evidence="2" id="KW-0808">Transferase</keyword>
<dbReference type="PANTHER" id="PTHR14911:SF13">
    <property type="entry name" value="TRNA (GUANINE(6)-N2)-METHYLTRANSFERASE THUMP3"/>
    <property type="match status" value="1"/>
</dbReference>
<dbReference type="CDD" id="cd02440">
    <property type="entry name" value="AdoMet_MTases"/>
    <property type="match status" value="1"/>
</dbReference>
<evidence type="ECO:0000313" key="3">
    <source>
        <dbReference type="Proteomes" id="UP000664859"/>
    </source>
</evidence>
<evidence type="ECO:0000259" key="1">
    <source>
        <dbReference type="Pfam" id="PF01170"/>
    </source>
</evidence>
<dbReference type="AlphaFoldDB" id="A0A835YM57"/>
<keyword evidence="2" id="KW-0489">Methyltransferase</keyword>
<reference evidence="2" key="1">
    <citation type="submission" date="2021-02" db="EMBL/GenBank/DDBJ databases">
        <title>First Annotated Genome of the Yellow-green Alga Tribonema minus.</title>
        <authorList>
            <person name="Mahan K.M."/>
        </authorList>
    </citation>
    <scope>NUCLEOTIDE SEQUENCE</scope>
    <source>
        <strain evidence="2">UTEX B ZZ1240</strain>
    </source>
</reference>
<dbReference type="OrthoDB" id="47730at2759"/>
<comment type="caution">
    <text evidence="2">The sequence shown here is derived from an EMBL/GenBank/DDBJ whole genome shotgun (WGS) entry which is preliminary data.</text>
</comment>
<dbReference type="InterPro" id="IPR000241">
    <property type="entry name" value="RlmKL-like_Mtase"/>
</dbReference>
<dbReference type="Gene3D" id="3.40.50.150">
    <property type="entry name" value="Vaccinia Virus protein VP39"/>
    <property type="match status" value="1"/>
</dbReference>
<dbReference type="GO" id="GO:0016423">
    <property type="term" value="F:tRNA (guanine) methyltransferase activity"/>
    <property type="evidence" value="ECO:0007669"/>
    <property type="project" value="TreeGrafter"/>
</dbReference>
<dbReference type="SUPFAM" id="SSF53335">
    <property type="entry name" value="S-adenosyl-L-methionine-dependent methyltransferases"/>
    <property type="match status" value="1"/>
</dbReference>
<evidence type="ECO:0000313" key="2">
    <source>
        <dbReference type="EMBL" id="KAG5177276.1"/>
    </source>
</evidence>
<dbReference type="InterPro" id="IPR029063">
    <property type="entry name" value="SAM-dependent_MTases_sf"/>
</dbReference>
<dbReference type="Proteomes" id="UP000664859">
    <property type="component" value="Unassembled WGS sequence"/>
</dbReference>